<dbReference type="EMBL" id="KQ965748">
    <property type="protein sequence ID" value="KXS17117.1"/>
    <property type="molecule type" value="Genomic_DNA"/>
</dbReference>
<organism evidence="2 3">
    <name type="scientific">Gonapodya prolifera (strain JEL478)</name>
    <name type="common">Monoblepharis prolifera</name>
    <dbReference type="NCBI Taxonomy" id="1344416"/>
    <lineage>
        <taxon>Eukaryota</taxon>
        <taxon>Fungi</taxon>
        <taxon>Fungi incertae sedis</taxon>
        <taxon>Chytridiomycota</taxon>
        <taxon>Chytridiomycota incertae sedis</taxon>
        <taxon>Monoblepharidomycetes</taxon>
        <taxon>Monoblepharidales</taxon>
        <taxon>Gonapodyaceae</taxon>
        <taxon>Gonapodya</taxon>
    </lineage>
</organism>
<dbReference type="InterPro" id="IPR033336">
    <property type="entry name" value="SAXO1/2"/>
</dbReference>
<dbReference type="AlphaFoldDB" id="A0A139AK12"/>
<evidence type="ECO:0008006" key="4">
    <source>
        <dbReference type="Google" id="ProtNLM"/>
    </source>
</evidence>
<reference evidence="2 3" key="1">
    <citation type="journal article" date="2015" name="Genome Biol. Evol.">
        <title>Phylogenomic analyses indicate that early fungi evolved digesting cell walls of algal ancestors of land plants.</title>
        <authorList>
            <person name="Chang Y."/>
            <person name="Wang S."/>
            <person name="Sekimoto S."/>
            <person name="Aerts A.L."/>
            <person name="Choi C."/>
            <person name="Clum A."/>
            <person name="LaButti K.M."/>
            <person name="Lindquist E.A."/>
            <person name="Yee Ngan C."/>
            <person name="Ohm R.A."/>
            <person name="Salamov A.A."/>
            <person name="Grigoriev I.V."/>
            <person name="Spatafora J.W."/>
            <person name="Berbee M.L."/>
        </authorList>
    </citation>
    <scope>NUCLEOTIDE SEQUENCE [LARGE SCALE GENOMIC DNA]</scope>
    <source>
        <strain evidence="2 3">JEL478</strain>
    </source>
</reference>
<gene>
    <name evidence="2" type="ORF">M427DRAFT_133583</name>
</gene>
<dbReference type="Pfam" id="PF05217">
    <property type="entry name" value="SAXO1-2"/>
    <property type="match status" value="1"/>
</dbReference>
<dbReference type="GO" id="GO:0008017">
    <property type="term" value="F:microtubule binding"/>
    <property type="evidence" value="ECO:0007669"/>
    <property type="project" value="InterPro"/>
</dbReference>
<sequence>MCTCGKHKRLCSCGFVTRNPPLDGATEYSKNFKSNDGFRPDRVRKIAQYQPSPDPLESVTENRAQFVPKSLKARATPIIKAPEYQPDRSTFEGVSTSKADYKGIKAPRTASSHKPDEYICAPDSRDFKSVTAASYVEHHLSGEMKPKSAAPPYVPLATAKFNAKTLNQDDFVPWKVQKRQEIRPKPEYEMVPGKLEGETVYHNDYSKKPLQKLFHREPAKYMPSQAKIEGVSTARADFHALPLVPTPSFAPRLKYEPGHEDRDFTSQTHAAYTAKSLEMCEVTKHGGEKTKRDETGHLHFVPTATATVNA</sequence>
<comment type="similarity">
    <text evidence="1">Belongs to the FAM154 family.</text>
</comment>
<protein>
    <recommendedName>
        <fullName evidence="4">Stabilizer of axonemal microtubules 2</fullName>
    </recommendedName>
</protein>
<dbReference type="PANTHER" id="PTHR31516">
    <property type="entry name" value="STABILIZER OF AXONEMAL MICROTUBULES 2"/>
    <property type="match status" value="1"/>
</dbReference>
<keyword evidence="3" id="KW-1185">Reference proteome</keyword>
<evidence type="ECO:0000313" key="2">
    <source>
        <dbReference type="EMBL" id="KXS17117.1"/>
    </source>
</evidence>
<dbReference type="STRING" id="1344416.A0A139AK12"/>
<name>A0A139AK12_GONPJ</name>
<dbReference type="OMA" id="PRCICEI"/>
<proteinExistence type="inferred from homology"/>
<dbReference type="Proteomes" id="UP000070544">
    <property type="component" value="Unassembled WGS sequence"/>
</dbReference>
<evidence type="ECO:0000313" key="3">
    <source>
        <dbReference type="Proteomes" id="UP000070544"/>
    </source>
</evidence>
<accession>A0A139AK12</accession>
<dbReference type="GO" id="GO:0005856">
    <property type="term" value="C:cytoskeleton"/>
    <property type="evidence" value="ECO:0007669"/>
    <property type="project" value="TreeGrafter"/>
</dbReference>
<dbReference type="PANTHER" id="PTHR31516:SF17">
    <property type="entry name" value="STABILIZER OF AXONEMAL MICROTUBULES 2"/>
    <property type="match status" value="1"/>
</dbReference>
<dbReference type="OrthoDB" id="365640at2759"/>
<evidence type="ECO:0000256" key="1">
    <source>
        <dbReference type="ARBA" id="ARBA00008738"/>
    </source>
</evidence>